<organism evidence="1 2">
    <name type="scientific">Parasponia andersonii</name>
    <name type="common">Sponia andersonii</name>
    <dbReference type="NCBI Taxonomy" id="3476"/>
    <lineage>
        <taxon>Eukaryota</taxon>
        <taxon>Viridiplantae</taxon>
        <taxon>Streptophyta</taxon>
        <taxon>Embryophyta</taxon>
        <taxon>Tracheophyta</taxon>
        <taxon>Spermatophyta</taxon>
        <taxon>Magnoliopsida</taxon>
        <taxon>eudicotyledons</taxon>
        <taxon>Gunneridae</taxon>
        <taxon>Pentapetalae</taxon>
        <taxon>rosids</taxon>
        <taxon>fabids</taxon>
        <taxon>Rosales</taxon>
        <taxon>Cannabaceae</taxon>
        <taxon>Parasponia</taxon>
    </lineage>
</organism>
<proteinExistence type="predicted"/>
<comment type="caution">
    <text evidence="1">The sequence shown here is derived from an EMBL/GenBank/DDBJ whole genome shotgun (WGS) entry which is preliminary data.</text>
</comment>
<gene>
    <name evidence="1" type="ORF">PanWU01x14_016200</name>
</gene>
<evidence type="ECO:0000313" key="1">
    <source>
        <dbReference type="EMBL" id="PON79119.1"/>
    </source>
</evidence>
<name>A0A2P5E0R3_PARAD</name>
<evidence type="ECO:0000313" key="2">
    <source>
        <dbReference type="Proteomes" id="UP000237105"/>
    </source>
</evidence>
<dbReference type="EMBL" id="JXTB01000006">
    <property type="protein sequence ID" value="PON79119.1"/>
    <property type="molecule type" value="Genomic_DNA"/>
</dbReference>
<accession>A0A2P5E0R3</accession>
<dbReference type="AlphaFoldDB" id="A0A2P5E0R3"/>
<sequence>MLDLGYVKDVEKKYYYIPNNNGNVVKFESITFDKVILPMSKILDGNWVATLYAVMSIPFIGVDFNQCKDVIETRLVEKEFLSFNIDDYEFTFEGSVSKVEPTKVLISEFEIEMGVMLNLE</sequence>
<dbReference type="Proteomes" id="UP000237105">
    <property type="component" value="Unassembled WGS sequence"/>
</dbReference>
<dbReference type="OrthoDB" id="10347411at2759"/>
<keyword evidence="2" id="KW-1185">Reference proteome</keyword>
<protein>
    <submittedName>
        <fullName evidence="1">Uncharacterized protein</fullName>
    </submittedName>
</protein>
<reference evidence="2" key="1">
    <citation type="submission" date="2016-06" db="EMBL/GenBank/DDBJ databases">
        <title>Parallel loss of symbiosis genes in relatives of nitrogen-fixing non-legume Parasponia.</title>
        <authorList>
            <person name="Van Velzen R."/>
            <person name="Holmer R."/>
            <person name="Bu F."/>
            <person name="Rutten L."/>
            <person name="Van Zeijl A."/>
            <person name="Liu W."/>
            <person name="Santuari L."/>
            <person name="Cao Q."/>
            <person name="Sharma T."/>
            <person name="Shen D."/>
            <person name="Roswanjaya Y."/>
            <person name="Wardhani T."/>
            <person name="Kalhor M.S."/>
            <person name="Jansen J."/>
            <person name="Van den Hoogen J."/>
            <person name="Gungor B."/>
            <person name="Hartog M."/>
            <person name="Hontelez J."/>
            <person name="Verver J."/>
            <person name="Yang W.-C."/>
            <person name="Schijlen E."/>
            <person name="Repin R."/>
            <person name="Schilthuizen M."/>
            <person name="Schranz E."/>
            <person name="Heidstra R."/>
            <person name="Miyata K."/>
            <person name="Fedorova E."/>
            <person name="Kohlen W."/>
            <person name="Bisseling T."/>
            <person name="Smit S."/>
            <person name="Geurts R."/>
        </authorList>
    </citation>
    <scope>NUCLEOTIDE SEQUENCE [LARGE SCALE GENOMIC DNA]</scope>
    <source>
        <strain evidence="2">cv. WU1-14</strain>
    </source>
</reference>